<proteinExistence type="predicted"/>
<evidence type="ECO:0000313" key="1">
    <source>
        <dbReference type="EMBL" id="CAB4559384.1"/>
    </source>
</evidence>
<gene>
    <name evidence="1" type="ORF">UFOPK1493_01662</name>
</gene>
<dbReference type="AlphaFoldDB" id="A0A6J6D7R0"/>
<sequence>MGRATPGAPERSAHRLSHDIAEGELVIRIHVPCQRHAADTVAVVTLEFDDGVEPIVVPWSELDLSLVPVRRSR</sequence>
<reference evidence="1" key="1">
    <citation type="submission" date="2020-05" db="EMBL/GenBank/DDBJ databases">
        <authorList>
            <person name="Chiriac C."/>
            <person name="Salcher M."/>
            <person name="Ghai R."/>
            <person name="Kavagutti S V."/>
        </authorList>
    </citation>
    <scope>NUCLEOTIDE SEQUENCE</scope>
</reference>
<name>A0A6J6D7R0_9ZZZZ</name>
<dbReference type="EMBL" id="CAEZSR010000053">
    <property type="protein sequence ID" value="CAB4559384.1"/>
    <property type="molecule type" value="Genomic_DNA"/>
</dbReference>
<protein>
    <submittedName>
        <fullName evidence="1">Unannotated protein</fullName>
    </submittedName>
</protein>
<organism evidence="1">
    <name type="scientific">freshwater metagenome</name>
    <dbReference type="NCBI Taxonomy" id="449393"/>
    <lineage>
        <taxon>unclassified sequences</taxon>
        <taxon>metagenomes</taxon>
        <taxon>ecological metagenomes</taxon>
    </lineage>
</organism>
<accession>A0A6J6D7R0</accession>